<evidence type="ECO:0000256" key="1">
    <source>
        <dbReference type="SAM" id="SignalP"/>
    </source>
</evidence>
<sequence length="257" mass="27617">MYFSKSQVAALLLSTSSATAKAILDSRQDGVEDLGWGPVCRLQPTSSEIISTTSTIYPGKMPQGQKGYLFAWIGIQGASASGEQEGDLVQSIVGSYPAGSSECSGPDADTTWCVSSEVYGKDESGNQFQLVGDKRTADVNYDNGIFINYTLADKSTYLWEQTMTDAVTGEVLATYKKTSGPMRFWNTAIEKQDSNGADPTGTNEPQYYVNTTIALAEADESYSNGIYGSNGATFTDMTTSDGGKTWFIEKITIPAMN</sequence>
<comment type="caution">
    <text evidence="2">The sequence shown here is derived from an EMBL/GenBank/DDBJ whole genome shotgun (WGS) entry which is preliminary data.</text>
</comment>
<keyword evidence="3" id="KW-1185">Reference proteome</keyword>
<name>A0A0G2F621_9PEZI</name>
<dbReference type="AlphaFoldDB" id="A0A0G2F621"/>
<gene>
    <name evidence="2" type="ORF">UCDDA912_g10398</name>
</gene>
<evidence type="ECO:0000313" key="2">
    <source>
        <dbReference type="EMBL" id="KKY29679.1"/>
    </source>
</evidence>
<dbReference type="STRING" id="1214573.A0A0G2F621"/>
<keyword evidence="1" id="KW-0732">Signal</keyword>
<dbReference type="EMBL" id="LCUC01000656">
    <property type="protein sequence ID" value="KKY29679.1"/>
    <property type="molecule type" value="Genomic_DNA"/>
</dbReference>
<reference evidence="2 3" key="1">
    <citation type="submission" date="2015-05" db="EMBL/GenBank/DDBJ databases">
        <title>Distinctive expansion of gene families associated with plant cell wall degradation and secondary metabolism in the genomes of grapevine trunk pathogens.</title>
        <authorList>
            <person name="Lawrence D.P."/>
            <person name="Travadon R."/>
            <person name="Rolshausen P.E."/>
            <person name="Baumgartner K."/>
        </authorList>
    </citation>
    <scope>NUCLEOTIDE SEQUENCE [LARGE SCALE GENOMIC DNA]</scope>
    <source>
        <strain evidence="2">DA912</strain>
    </source>
</reference>
<protein>
    <submittedName>
        <fullName evidence="2">Uncharacterized protein</fullName>
    </submittedName>
</protein>
<feature type="signal peptide" evidence="1">
    <location>
        <begin position="1"/>
        <end position="20"/>
    </location>
</feature>
<dbReference type="Proteomes" id="UP000034680">
    <property type="component" value="Unassembled WGS sequence"/>
</dbReference>
<proteinExistence type="predicted"/>
<reference evidence="2 3" key="2">
    <citation type="submission" date="2015-05" db="EMBL/GenBank/DDBJ databases">
        <authorList>
            <person name="Morales-Cruz A."/>
            <person name="Amrine K.C."/>
            <person name="Cantu D."/>
        </authorList>
    </citation>
    <scope>NUCLEOTIDE SEQUENCE [LARGE SCALE GENOMIC DNA]</scope>
    <source>
        <strain evidence="2">DA912</strain>
    </source>
</reference>
<feature type="chain" id="PRO_5002543968" evidence="1">
    <location>
        <begin position="21"/>
        <end position="257"/>
    </location>
</feature>
<organism evidence="2 3">
    <name type="scientific">Diaporthe ampelina</name>
    <dbReference type="NCBI Taxonomy" id="1214573"/>
    <lineage>
        <taxon>Eukaryota</taxon>
        <taxon>Fungi</taxon>
        <taxon>Dikarya</taxon>
        <taxon>Ascomycota</taxon>
        <taxon>Pezizomycotina</taxon>
        <taxon>Sordariomycetes</taxon>
        <taxon>Sordariomycetidae</taxon>
        <taxon>Diaporthales</taxon>
        <taxon>Diaporthaceae</taxon>
        <taxon>Diaporthe</taxon>
    </lineage>
</organism>
<evidence type="ECO:0000313" key="3">
    <source>
        <dbReference type="Proteomes" id="UP000034680"/>
    </source>
</evidence>
<accession>A0A0G2F621</accession>
<dbReference type="OrthoDB" id="5086500at2759"/>